<dbReference type="PANTHER" id="PTHR43038:SF3">
    <property type="entry name" value="ABC TRANSPORTER G FAMILY MEMBER 20 ISOFORM X1"/>
    <property type="match status" value="1"/>
</dbReference>
<keyword evidence="2" id="KW-0067">ATP-binding</keyword>
<name>A0A1E3GWJ0_9HYPH</name>
<dbReference type="Gene3D" id="3.40.50.300">
    <property type="entry name" value="P-loop containing nucleotide triphosphate hydrolases"/>
    <property type="match status" value="1"/>
</dbReference>
<comment type="caution">
    <text evidence="2">The sequence shown here is derived from an EMBL/GenBank/DDBJ whole genome shotgun (WGS) entry which is preliminary data.</text>
</comment>
<gene>
    <name evidence="2" type="primary">ybhF</name>
    <name evidence="2" type="ORF">A6302_04285</name>
</gene>
<dbReference type="AlphaFoldDB" id="A0A1E3GWJ0"/>
<dbReference type="GO" id="GO:0005524">
    <property type="term" value="F:ATP binding"/>
    <property type="evidence" value="ECO:0007669"/>
    <property type="project" value="UniProtKB-KW"/>
</dbReference>
<evidence type="ECO:0000313" key="2">
    <source>
        <dbReference type="EMBL" id="ODN68420.1"/>
    </source>
</evidence>
<sequence>MVFQQTTLDLDLTVKQNLRYFARLRGMSIREADRRIDEELTNFEMRERARDKIRDLNGGHRRRVEIARALLHDPEVVLLDEPTVGLDVPSRKAIVARAHDLARERGLALLWATHLIDEILPGDDLIVLHRGRIVESGPMTEVIARHGGVSLDAAFAQLTGRGEQAGEPAGGEGEA</sequence>
<dbReference type="PANTHER" id="PTHR43038">
    <property type="entry name" value="ATP-BINDING CASSETTE, SUB-FAMILY H, MEMBER 1"/>
    <property type="match status" value="1"/>
</dbReference>
<dbReference type="PATRIC" id="fig|1439726.3.peg.4544"/>
<protein>
    <submittedName>
        <fullName evidence="2">Putative ABC transporter ATP-binding protein YbhF</fullName>
    </submittedName>
</protein>
<keyword evidence="3" id="KW-1185">Reference proteome</keyword>
<feature type="domain" description="ABC transporter" evidence="1">
    <location>
        <begin position="1"/>
        <end position="83"/>
    </location>
</feature>
<dbReference type="GO" id="GO:0016887">
    <property type="term" value="F:ATP hydrolysis activity"/>
    <property type="evidence" value="ECO:0007669"/>
    <property type="project" value="InterPro"/>
</dbReference>
<evidence type="ECO:0000259" key="1">
    <source>
        <dbReference type="Pfam" id="PF00005"/>
    </source>
</evidence>
<dbReference type="SUPFAM" id="SSF52540">
    <property type="entry name" value="P-loop containing nucleoside triphosphate hydrolases"/>
    <property type="match status" value="1"/>
</dbReference>
<accession>A0A1E3GWJ0</accession>
<proteinExistence type="predicted"/>
<keyword evidence="2" id="KW-0547">Nucleotide-binding</keyword>
<dbReference type="EMBL" id="MCRJ01000184">
    <property type="protein sequence ID" value="ODN68420.1"/>
    <property type="molecule type" value="Genomic_DNA"/>
</dbReference>
<dbReference type="Proteomes" id="UP000094622">
    <property type="component" value="Unassembled WGS sequence"/>
</dbReference>
<evidence type="ECO:0000313" key="3">
    <source>
        <dbReference type="Proteomes" id="UP000094622"/>
    </source>
</evidence>
<dbReference type="Pfam" id="PF00005">
    <property type="entry name" value="ABC_tran"/>
    <property type="match status" value="1"/>
</dbReference>
<organism evidence="2 3">
    <name type="scientific">Methylobrevis pamukkalensis</name>
    <dbReference type="NCBI Taxonomy" id="1439726"/>
    <lineage>
        <taxon>Bacteria</taxon>
        <taxon>Pseudomonadati</taxon>
        <taxon>Pseudomonadota</taxon>
        <taxon>Alphaproteobacteria</taxon>
        <taxon>Hyphomicrobiales</taxon>
        <taxon>Pleomorphomonadaceae</taxon>
        <taxon>Methylobrevis</taxon>
    </lineage>
</organism>
<dbReference type="InterPro" id="IPR003439">
    <property type="entry name" value="ABC_transporter-like_ATP-bd"/>
</dbReference>
<reference evidence="2 3" key="1">
    <citation type="submission" date="2016-07" db="EMBL/GenBank/DDBJ databases">
        <title>Draft Genome Sequence of Methylobrevis pamukkalensis PK2.</title>
        <authorList>
            <person name="Vasilenko O.V."/>
            <person name="Doronina N.V."/>
            <person name="Shmareva M.N."/>
            <person name="Tarlachkov S.V."/>
            <person name="Mustakhimov I."/>
            <person name="Trotsenko Y.A."/>
        </authorList>
    </citation>
    <scope>NUCLEOTIDE SEQUENCE [LARGE SCALE GENOMIC DNA]</scope>
    <source>
        <strain evidence="2 3">PK2</strain>
    </source>
</reference>
<dbReference type="InterPro" id="IPR027417">
    <property type="entry name" value="P-loop_NTPase"/>
</dbReference>